<organism evidence="1 2">
    <name type="scientific">Novosphingobium soli</name>
    <dbReference type="NCBI Taxonomy" id="574956"/>
    <lineage>
        <taxon>Bacteria</taxon>
        <taxon>Pseudomonadati</taxon>
        <taxon>Pseudomonadota</taxon>
        <taxon>Alphaproteobacteria</taxon>
        <taxon>Sphingomonadales</taxon>
        <taxon>Sphingomonadaceae</taxon>
        <taxon>Novosphingobium</taxon>
    </lineage>
</organism>
<comment type="caution">
    <text evidence="1">The sequence shown here is derived from an EMBL/GenBank/DDBJ whole genome shotgun (WGS) entry which is preliminary data.</text>
</comment>
<reference evidence="1 2" key="1">
    <citation type="submission" date="2024-09" db="EMBL/GenBank/DDBJ databases">
        <authorList>
            <person name="Sun Q."/>
            <person name="Mori K."/>
        </authorList>
    </citation>
    <scope>NUCLEOTIDE SEQUENCE [LARGE SCALE GENOMIC DNA]</scope>
    <source>
        <strain evidence="1 2">CCM 7706</strain>
    </source>
</reference>
<gene>
    <name evidence="1" type="ORF">ACFFJC_04405</name>
</gene>
<protein>
    <submittedName>
        <fullName evidence="1">Uncharacterized protein</fullName>
    </submittedName>
</protein>
<sequence>MSGRAIQVRVGFDAFAARLARRAAALARARTAATLLAARGDARRWRRPALLWPLFAKG</sequence>
<evidence type="ECO:0000313" key="2">
    <source>
        <dbReference type="Proteomes" id="UP001589798"/>
    </source>
</evidence>
<dbReference type="RefSeq" id="WP_379486285.1">
    <property type="nucleotide sequence ID" value="NZ_JBHLWK010000007.1"/>
</dbReference>
<dbReference type="Proteomes" id="UP001589798">
    <property type="component" value="Unassembled WGS sequence"/>
</dbReference>
<name>A0ABV6CWW4_9SPHN</name>
<keyword evidence="2" id="KW-1185">Reference proteome</keyword>
<accession>A0ABV6CWW4</accession>
<evidence type="ECO:0000313" key="1">
    <source>
        <dbReference type="EMBL" id="MFC0203513.1"/>
    </source>
</evidence>
<proteinExistence type="predicted"/>
<dbReference type="EMBL" id="JBHLWK010000007">
    <property type="protein sequence ID" value="MFC0203513.1"/>
    <property type="molecule type" value="Genomic_DNA"/>
</dbReference>